<sequence length="354" mass="40343">MPPSHRSNSLQHHPEEASSPPISREVTTSPRWEQDSDRGGRLTHDRSLEPSNPLTEYPSRNAPANHERDQGQPEPHRSVNGYHPSSLPSTVLPYSLPPKPVLPFVPDHNRTHRLRASPQRDWRPVSTENRPRRGPSPQRHWEPPKRPESPVDSRRQRRDLSPQHWSPPRQLVSPIEFRGPRRAPSPQRDRTPPKLTGSPEARGPRRRLADVQFPPPHRNEARYSSEYSPKTLDNRRRAPDIREPADMDVDDVPPRQHNDQGKRDQTGNHHERPPVSRRGGSLLDRLSISVGDQVPPLRERVQIPAKRDREELMRDGGSFNGDIDMDDGVVGKKPRRRSGKPRRGRGGRGAGAHP</sequence>
<dbReference type="EMBL" id="JANVFT010000028">
    <property type="protein sequence ID" value="KAJ4496470.1"/>
    <property type="molecule type" value="Genomic_DNA"/>
</dbReference>
<reference evidence="2" key="1">
    <citation type="submission" date="2022-08" db="EMBL/GenBank/DDBJ databases">
        <title>A Global Phylogenomic Analysis of the Shiitake Genus Lentinula.</title>
        <authorList>
            <consortium name="DOE Joint Genome Institute"/>
            <person name="Sierra-Patev S."/>
            <person name="Min B."/>
            <person name="Naranjo-Ortiz M."/>
            <person name="Looney B."/>
            <person name="Konkel Z."/>
            <person name="Slot J.C."/>
            <person name="Sakamoto Y."/>
            <person name="Steenwyk J.L."/>
            <person name="Rokas A."/>
            <person name="Carro J."/>
            <person name="Camarero S."/>
            <person name="Ferreira P."/>
            <person name="Molpeceres G."/>
            <person name="Ruiz-Duenas F.J."/>
            <person name="Serrano A."/>
            <person name="Henrissat B."/>
            <person name="Drula E."/>
            <person name="Hughes K.W."/>
            <person name="Mata J.L."/>
            <person name="Ishikawa N.K."/>
            <person name="Vargas-Isla R."/>
            <person name="Ushijima S."/>
            <person name="Smith C.A."/>
            <person name="Ahrendt S."/>
            <person name="Andreopoulos W."/>
            <person name="He G."/>
            <person name="Labutti K."/>
            <person name="Lipzen A."/>
            <person name="Ng V."/>
            <person name="Riley R."/>
            <person name="Sandor L."/>
            <person name="Barry K."/>
            <person name="Martinez A.T."/>
            <person name="Xiao Y."/>
            <person name="Gibbons J.G."/>
            <person name="Terashima K."/>
            <person name="Grigoriev I.V."/>
            <person name="Hibbett D.S."/>
        </authorList>
    </citation>
    <scope>NUCLEOTIDE SEQUENCE</scope>
    <source>
        <strain evidence="2">RHP3577 ss4</strain>
    </source>
</reference>
<comment type="caution">
    <text evidence="2">The sequence shown here is derived from an EMBL/GenBank/DDBJ whole genome shotgun (WGS) entry which is preliminary data.</text>
</comment>
<feature type="compositionally biased region" description="Basic and acidic residues" evidence="1">
    <location>
        <begin position="252"/>
        <end position="274"/>
    </location>
</feature>
<evidence type="ECO:0000313" key="2">
    <source>
        <dbReference type="EMBL" id="KAJ4496470.1"/>
    </source>
</evidence>
<gene>
    <name evidence="2" type="ORF">C8R41DRAFT_268185</name>
</gene>
<feature type="compositionally biased region" description="Basic and acidic residues" evidence="1">
    <location>
        <begin position="139"/>
        <end position="161"/>
    </location>
</feature>
<dbReference type="Proteomes" id="UP001150217">
    <property type="component" value="Unassembled WGS sequence"/>
</dbReference>
<organism evidence="2 3">
    <name type="scientific">Lentinula lateritia</name>
    <dbReference type="NCBI Taxonomy" id="40482"/>
    <lineage>
        <taxon>Eukaryota</taxon>
        <taxon>Fungi</taxon>
        <taxon>Dikarya</taxon>
        <taxon>Basidiomycota</taxon>
        <taxon>Agaricomycotina</taxon>
        <taxon>Agaricomycetes</taxon>
        <taxon>Agaricomycetidae</taxon>
        <taxon>Agaricales</taxon>
        <taxon>Marasmiineae</taxon>
        <taxon>Omphalotaceae</taxon>
        <taxon>Lentinula</taxon>
    </lineage>
</organism>
<feature type="compositionally biased region" description="Basic and acidic residues" evidence="1">
    <location>
        <begin position="232"/>
        <end position="245"/>
    </location>
</feature>
<accession>A0ABQ8VM10</accession>
<feature type="compositionally biased region" description="Basic and acidic residues" evidence="1">
    <location>
        <begin position="65"/>
        <end position="77"/>
    </location>
</feature>
<feature type="compositionally biased region" description="Basic residues" evidence="1">
    <location>
        <begin position="332"/>
        <end position="346"/>
    </location>
</feature>
<evidence type="ECO:0000313" key="3">
    <source>
        <dbReference type="Proteomes" id="UP001150217"/>
    </source>
</evidence>
<proteinExistence type="predicted"/>
<feature type="compositionally biased region" description="Basic and acidic residues" evidence="1">
    <location>
        <begin position="297"/>
        <end position="314"/>
    </location>
</feature>
<evidence type="ECO:0000256" key="1">
    <source>
        <dbReference type="SAM" id="MobiDB-lite"/>
    </source>
</evidence>
<name>A0ABQ8VM10_9AGAR</name>
<feature type="compositionally biased region" description="Basic and acidic residues" evidence="1">
    <location>
        <begin position="32"/>
        <end position="48"/>
    </location>
</feature>
<protein>
    <submittedName>
        <fullName evidence="2">Uncharacterized protein</fullName>
    </submittedName>
</protein>
<feature type="region of interest" description="Disordered" evidence="1">
    <location>
        <begin position="1"/>
        <end position="354"/>
    </location>
</feature>
<keyword evidence="3" id="KW-1185">Reference proteome</keyword>
<feature type="compositionally biased region" description="Polar residues" evidence="1">
    <location>
        <begin position="1"/>
        <end position="11"/>
    </location>
</feature>